<sequence>MIKVNSIQCDCGVNQVMCRHVIRLMQAGLLFFRICHLHYWLDDQINTNATVSNFYQKKEHQSTF</sequence>
<dbReference type="EMBL" id="GGEC01080212">
    <property type="protein sequence ID" value="MBX60696.1"/>
    <property type="molecule type" value="Transcribed_RNA"/>
</dbReference>
<evidence type="ECO:0000259" key="1">
    <source>
        <dbReference type="Pfam" id="PF04434"/>
    </source>
</evidence>
<dbReference type="InterPro" id="IPR007527">
    <property type="entry name" value="Znf_SWIM"/>
</dbReference>
<feature type="domain" description="SWIM-type" evidence="1">
    <location>
        <begin position="4"/>
        <end position="27"/>
    </location>
</feature>
<protein>
    <recommendedName>
        <fullName evidence="1">SWIM-type domain-containing protein</fullName>
    </recommendedName>
</protein>
<dbReference type="AlphaFoldDB" id="A0A2P2Q130"/>
<evidence type="ECO:0000313" key="2">
    <source>
        <dbReference type="EMBL" id="MBX60696.1"/>
    </source>
</evidence>
<accession>A0A2P2Q130</accession>
<dbReference type="GO" id="GO:0008270">
    <property type="term" value="F:zinc ion binding"/>
    <property type="evidence" value="ECO:0007669"/>
    <property type="project" value="InterPro"/>
</dbReference>
<name>A0A2P2Q130_RHIMU</name>
<organism evidence="2">
    <name type="scientific">Rhizophora mucronata</name>
    <name type="common">Asiatic mangrove</name>
    <dbReference type="NCBI Taxonomy" id="61149"/>
    <lineage>
        <taxon>Eukaryota</taxon>
        <taxon>Viridiplantae</taxon>
        <taxon>Streptophyta</taxon>
        <taxon>Embryophyta</taxon>
        <taxon>Tracheophyta</taxon>
        <taxon>Spermatophyta</taxon>
        <taxon>Magnoliopsida</taxon>
        <taxon>eudicotyledons</taxon>
        <taxon>Gunneridae</taxon>
        <taxon>Pentapetalae</taxon>
        <taxon>rosids</taxon>
        <taxon>fabids</taxon>
        <taxon>Malpighiales</taxon>
        <taxon>Rhizophoraceae</taxon>
        <taxon>Rhizophora</taxon>
    </lineage>
</organism>
<proteinExistence type="predicted"/>
<dbReference type="Pfam" id="PF04434">
    <property type="entry name" value="SWIM"/>
    <property type="match status" value="1"/>
</dbReference>
<reference evidence="2" key="1">
    <citation type="submission" date="2018-02" db="EMBL/GenBank/DDBJ databases">
        <title>Rhizophora mucronata_Transcriptome.</title>
        <authorList>
            <person name="Meera S.P."/>
            <person name="Sreeshan A."/>
            <person name="Augustine A."/>
        </authorList>
    </citation>
    <scope>NUCLEOTIDE SEQUENCE</scope>
    <source>
        <tissue evidence="2">Leaf</tissue>
    </source>
</reference>